<dbReference type="AlphaFoldDB" id="A0A369QQR6"/>
<evidence type="ECO:0000256" key="4">
    <source>
        <dbReference type="SAM" id="SignalP"/>
    </source>
</evidence>
<dbReference type="PANTHER" id="PTHR12147:SF26">
    <property type="entry name" value="PEPTIDASE M28 DOMAIN-CONTAINING PROTEIN"/>
    <property type="match status" value="1"/>
</dbReference>
<comment type="subcellular location">
    <subcellularLocation>
        <location evidence="1">Secreted</location>
    </subcellularLocation>
</comment>
<sequence length="457" mass="50816">MKPNSFILSCLTIAFTVAAAPIFSFAQTIIKSDPVINQMVQEVSAQNLENTVRKLVSFETRHSLSSTTDKKRGIGAARNWVESEFQKAAAASNGRLTVTQDKYVIKADGRRIPVDVEMANVMATLKGTDPTDNRVFIVSGHIDSRNTDVMDVKGKAPGANDDGSGVAAVVELARVMATRSFPATIIFVAVQGEEQGLYGAKHLADRAKKENWNLVAMLNNDMIGNSLSDETNLRDNTHVRIFSEGVPALETEEMAALRKSIGGENDSRSRQLARYLKEMSERYVPQLEVVLNYRTDRFLRGGDHTPFSQAGFTAVRICEMNENYQHQHQNVRTKNNIAYGDFPEHIDYDYLRKNTALNLATLASLAAAPASPENVGVVTSNLTNQTELRWQTPTTGKKPNGYYILMRETAMPMWQKKIYVNDTKALLPYSKDNYFFAVQAVDSEGHESLPVMPKPIR</sequence>
<accession>A0A369QQR6</accession>
<keyword evidence="3 6" id="KW-0482">Metalloprotease</keyword>
<keyword evidence="2" id="KW-0964">Secreted</keyword>
<evidence type="ECO:0000259" key="5">
    <source>
        <dbReference type="PROSITE" id="PS50853"/>
    </source>
</evidence>
<dbReference type="InterPro" id="IPR013783">
    <property type="entry name" value="Ig-like_fold"/>
</dbReference>
<keyword evidence="6" id="KW-0645">Protease</keyword>
<evidence type="ECO:0000256" key="2">
    <source>
        <dbReference type="ARBA" id="ARBA00022525"/>
    </source>
</evidence>
<dbReference type="GO" id="GO:0006508">
    <property type="term" value="P:proteolysis"/>
    <property type="evidence" value="ECO:0007669"/>
    <property type="project" value="UniProtKB-KW"/>
</dbReference>
<dbReference type="RefSeq" id="WP_115374620.1">
    <property type="nucleotide sequence ID" value="NZ_QASA01000001.1"/>
</dbReference>
<dbReference type="SUPFAM" id="SSF53187">
    <property type="entry name" value="Zn-dependent exopeptidases"/>
    <property type="match status" value="1"/>
</dbReference>
<dbReference type="SUPFAM" id="SSF49265">
    <property type="entry name" value="Fibronectin type III"/>
    <property type="match status" value="1"/>
</dbReference>
<dbReference type="EMBL" id="QASA01000001">
    <property type="protein sequence ID" value="RDC65636.1"/>
    <property type="molecule type" value="Genomic_DNA"/>
</dbReference>
<dbReference type="Gene3D" id="3.40.630.10">
    <property type="entry name" value="Zn peptidases"/>
    <property type="match status" value="1"/>
</dbReference>
<dbReference type="GO" id="GO:0005576">
    <property type="term" value="C:extracellular region"/>
    <property type="evidence" value="ECO:0007669"/>
    <property type="project" value="UniProtKB-SubCell"/>
</dbReference>
<evidence type="ECO:0000313" key="7">
    <source>
        <dbReference type="Proteomes" id="UP000253919"/>
    </source>
</evidence>
<feature type="chain" id="PRO_5017019126" evidence="4">
    <location>
        <begin position="27"/>
        <end position="457"/>
    </location>
</feature>
<comment type="caution">
    <text evidence="6">The sequence shown here is derived from an EMBL/GenBank/DDBJ whole genome shotgun (WGS) entry which is preliminary data.</text>
</comment>
<reference evidence="6 7" key="1">
    <citation type="submission" date="2018-04" db="EMBL/GenBank/DDBJ databases">
        <title>Adhaeribacter sp. HMF7616 genome sequencing and assembly.</title>
        <authorList>
            <person name="Kang H."/>
            <person name="Kang J."/>
            <person name="Cha I."/>
            <person name="Kim H."/>
            <person name="Joh K."/>
        </authorList>
    </citation>
    <scope>NUCLEOTIDE SEQUENCE [LARGE SCALE GENOMIC DNA]</scope>
    <source>
        <strain evidence="6 7">HMF7616</strain>
    </source>
</reference>
<dbReference type="InterPro" id="IPR045175">
    <property type="entry name" value="M28_fam"/>
</dbReference>
<dbReference type="OrthoDB" id="9787436at2"/>
<dbReference type="InterPro" id="IPR003961">
    <property type="entry name" value="FN3_dom"/>
</dbReference>
<feature type="signal peptide" evidence="4">
    <location>
        <begin position="1"/>
        <end position="26"/>
    </location>
</feature>
<evidence type="ECO:0000256" key="1">
    <source>
        <dbReference type="ARBA" id="ARBA00004613"/>
    </source>
</evidence>
<proteinExistence type="predicted"/>
<evidence type="ECO:0000256" key="3">
    <source>
        <dbReference type="ARBA" id="ARBA00023049"/>
    </source>
</evidence>
<protein>
    <submittedName>
        <fullName evidence="6">Putative zinc metalloprotease</fullName>
    </submittedName>
</protein>
<keyword evidence="4" id="KW-0732">Signal</keyword>
<dbReference type="GO" id="GO:0008235">
    <property type="term" value="F:metalloexopeptidase activity"/>
    <property type="evidence" value="ECO:0007669"/>
    <property type="project" value="InterPro"/>
</dbReference>
<feature type="domain" description="Fibronectin type-III" evidence="5">
    <location>
        <begin position="371"/>
        <end position="457"/>
    </location>
</feature>
<keyword evidence="7" id="KW-1185">Reference proteome</keyword>
<dbReference type="Proteomes" id="UP000253919">
    <property type="component" value="Unassembled WGS sequence"/>
</dbReference>
<organism evidence="6 7">
    <name type="scientific">Adhaeribacter pallidiroseus</name>
    <dbReference type="NCBI Taxonomy" id="2072847"/>
    <lineage>
        <taxon>Bacteria</taxon>
        <taxon>Pseudomonadati</taxon>
        <taxon>Bacteroidota</taxon>
        <taxon>Cytophagia</taxon>
        <taxon>Cytophagales</taxon>
        <taxon>Hymenobacteraceae</taxon>
        <taxon>Adhaeribacter</taxon>
    </lineage>
</organism>
<dbReference type="PROSITE" id="PS50853">
    <property type="entry name" value="FN3"/>
    <property type="match status" value="1"/>
</dbReference>
<dbReference type="InterPro" id="IPR007484">
    <property type="entry name" value="Peptidase_M28"/>
</dbReference>
<name>A0A369QQR6_9BACT</name>
<dbReference type="Gene3D" id="2.60.40.10">
    <property type="entry name" value="Immunoglobulins"/>
    <property type="match status" value="1"/>
</dbReference>
<evidence type="ECO:0000313" key="6">
    <source>
        <dbReference type="EMBL" id="RDC65636.1"/>
    </source>
</evidence>
<dbReference type="Pfam" id="PF04389">
    <property type="entry name" value="Peptidase_M28"/>
    <property type="match status" value="1"/>
</dbReference>
<dbReference type="PANTHER" id="PTHR12147">
    <property type="entry name" value="METALLOPEPTIDASE M28 FAMILY MEMBER"/>
    <property type="match status" value="1"/>
</dbReference>
<keyword evidence="3 6" id="KW-0378">Hydrolase</keyword>
<dbReference type="InterPro" id="IPR036116">
    <property type="entry name" value="FN3_sf"/>
</dbReference>
<gene>
    <name evidence="6" type="ORF">AHMF7616_04266</name>
</gene>